<dbReference type="EMBL" id="JARJCN010000025">
    <property type="protein sequence ID" value="KAJ7088746.1"/>
    <property type="molecule type" value="Genomic_DNA"/>
</dbReference>
<proteinExistence type="predicted"/>
<keyword evidence="7" id="KW-0804">Transcription</keyword>
<dbReference type="GO" id="GO:0000433">
    <property type="term" value="P:carbon catabolite repression of transcription from RNA polymerase II promoter by glucose"/>
    <property type="evidence" value="ECO:0007669"/>
    <property type="project" value="TreeGrafter"/>
</dbReference>
<dbReference type="Pfam" id="PF00096">
    <property type="entry name" value="zf-C2H2"/>
    <property type="match status" value="2"/>
</dbReference>
<keyword evidence="3" id="KW-0677">Repeat</keyword>
<dbReference type="GO" id="GO:0005737">
    <property type="term" value="C:cytoplasm"/>
    <property type="evidence" value="ECO:0007669"/>
    <property type="project" value="TreeGrafter"/>
</dbReference>
<feature type="domain" description="C2H2-type" evidence="10">
    <location>
        <begin position="3"/>
        <end position="32"/>
    </location>
</feature>
<dbReference type="PANTHER" id="PTHR47428:SF1">
    <property type="entry name" value="REGULATORY PROTEIN MIG1-RELATED"/>
    <property type="match status" value="1"/>
</dbReference>
<keyword evidence="6" id="KW-0805">Transcription regulation</keyword>
<protein>
    <recommendedName>
        <fullName evidence="10">C2H2-type domain-containing protein</fullName>
    </recommendedName>
</protein>
<evidence type="ECO:0000256" key="1">
    <source>
        <dbReference type="ARBA" id="ARBA00004123"/>
    </source>
</evidence>
<evidence type="ECO:0000256" key="8">
    <source>
        <dbReference type="ARBA" id="ARBA00023242"/>
    </source>
</evidence>
<dbReference type="GO" id="GO:0005634">
    <property type="term" value="C:nucleus"/>
    <property type="evidence" value="ECO:0007669"/>
    <property type="project" value="UniProtKB-SubCell"/>
</dbReference>
<dbReference type="PANTHER" id="PTHR47428">
    <property type="entry name" value="REGULATORY PROTEIN MIG1-RELATED"/>
    <property type="match status" value="1"/>
</dbReference>
<evidence type="ECO:0000313" key="11">
    <source>
        <dbReference type="EMBL" id="KAJ7088746.1"/>
    </source>
</evidence>
<dbReference type="GO" id="GO:0000981">
    <property type="term" value="F:DNA-binding transcription factor activity, RNA polymerase II-specific"/>
    <property type="evidence" value="ECO:0007669"/>
    <property type="project" value="UniProtKB-ARBA"/>
</dbReference>
<keyword evidence="12" id="KW-1185">Reference proteome</keyword>
<name>A0AAD6U3M6_9AGAR</name>
<sequence>RPFRCPYPLCGRAFTRLEHQKRHMRTHTGARPFACDVPECEKHFSRADELLRHSRI</sequence>
<gene>
    <name evidence="11" type="ORF">B0H15DRAFT_750774</name>
</gene>
<dbReference type="FunFam" id="3.30.160.60:FF:000125">
    <property type="entry name" value="Putative zinc finger protein 143"/>
    <property type="match status" value="1"/>
</dbReference>
<dbReference type="Gene3D" id="3.30.160.60">
    <property type="entry name" value="Classic Zinc Finger"/>
    <property type="match status" value="2"/>
</dbReference>
<dbReference type="AlphaFoldDB" id="A0AAD6U3M6"/>
<dbReference type="Proteomes" id="UP001222325">
    <property type="component" value="Unassembled WGS sequence"/>
</dbReference>
<keyword evidence="5" id="KW-0862">Zinc</keyword>
<evidence type="ECO:0000256" key="7">
    <source>
        <dbReference type="ARBA" id="ARBA00023163"/>
    </source>
</evidence>
<dbReference type="PROSITE" id="PS50157">
    <property type="entry name" value="ZINC_FINGER_C2H2_2"/>
    <property type="match status" value="2"/>
</dbReference>
<keyword evidence="2" id="KW-0479">Metal-binding</keyword>
<evidence type="ECO:0000256" key="6">
    <source>
        <dbReference type="ARBA" id="ARBA00023015"/>
    </source>
</evidence>
<dbReference type="InterPro" id="IPR036236">
    <property type="entry name" value="Znf_C2H2_sf"/>
</dbReference>
<dbReference type="SUPFAM" id="SSF57667">
    <property type="entry name" value="beta-beta-alpha zinc fingers"/>
    <property type="match status" value="1"/>
</dbReference>
<evidence type="ECO:0000256" key="3">
    <source>
        <dbReference type="ARBA" id="ARBA00022737"/>
    </source>
</evidence>
<dbReference type="PROSITE" id="PS00028">
    <property type="entry name" value="ZINC_FINGER_C2H2_1"/>
    <property type="match status" value="1"/>
</dbReference>
<evidence type="ECO:0000256" key="4">
    <source>
        <dbReference type="ARBA" id="ARBA00022771"/>
    </source>
</evidence>
<feature type="non-terminal residue" evidence="11">
    <location>
        <position position="1"/>
    </location>
</feature>
<dbReference type="GO" id="GO:0008270">
    <property type="term" value="F:zinc ion binding"/>
    <property type="evidence" value="ECO:0007669"/>
    <property type="project" value="UniProtKB-KW"/>
</dbReference>
<feature type="non-terminal residue" evidence="11">
    <location>
        <position position="56"/>
    </location>
</feature>
<keyword evidence="4 9" id="KW-0863">Zinc-finger</keyword>
<organism evidence="11 12">
    <name type="scientific">Mycena belliarum</name>
    <dbReference type="NCBI Taxonomy" id="1033014"/>
    <lineage>
        <taxon>Eukaryota</taxon>
        <taxon>Fungi</taxon>
        <taxon>Dikarya</taxon>
        <taxon>Basidiomycota</taxon>
        <taxon>Agaricomycotina</taxon>
        <taxon>Agaricomycetes</taxon>
        <taxon>Agaricomycetidae</taxon>
        <taxon>Agaricales</taxon>
        <taxon>Marasmiineae</taxon>
        <taxon>Mycenaceae</taxon>
        <taxon>Mycena</taxon>
    </lineage>
</organism>
<comment type="caution">
    <text evidence="11">The sequence shown here is derived from an EMBL/GenBank/DDBJ whole genome shotgun (WGS) entry which is preliminary data.</text>
</comment>
<dbReference type="InterPro" id="IPR051007">
    <property type="entry name" value="creA/MIG_C2H2-ZnF"/>
</dbReference>
<evidence type="ECO:0000256" key="5">
    <source>
        <dbReference type="ARBA" id="ARBA00022833"/>
    </source>
</evidence>
<dbReference type="SMART" id="SM00355">
    <property type="entry name" value="ZnF_C2H2"/>
    <property type="match status" value="2"/>
</dbReference>
<evidence type="ECO:0000256" key="9">
    <source>
        <dbReference type="PROSITE-ProRule" id="PRU00042"/>
    </source>
</evidence>
<evidence type="ECO:0000256" key="2">
    <source>
        <dbReference type="ARBA" id="ARBA00022723"/>
    </source>
</evidence>
<dbReference type="FunFam" id="3.30.160.60:FF:001049">
    <property type="entry name" value="zinc finger protein 319"/>
    <property type="match status" value="1"/>
</dbReference>
<keyword evidence="8" id="KW-0539">Nucleus</keyword>
<evidence type="ECO:0000259" key="10">
    <source>
        <dbReference type="PROSITE" id="PS50157"/>
    </source>
</evidence>
<reference evidence="11" key="1">
    <citation type="submission" date="2023-03" db="EMBL/GenBank/DDBJ databases">
        <title>Massive genome expansion in bonnet fungi (Mycena s.s.) driven by repeated elements and novel gene families across ecological guilds.</title>
        <authorList>
            <consortium name="Lawrence Berkeley National Laboratory"/>
            <person name="Harder C.B."/>
            <person name="Miyauchi S."/>
            <person name="Viragh M."/>
            <person name="Kuo A."/>
            <person name="Thoen E."/>
            <person name="Andreopoulos B."/>
            <person name="Lu D."/>
            <person name="Skrede I."/>
            <person name="Drula E."/>
            <person name="Henrissat B."/>
            <person name="Morin E."/>
            <person name="Kohler A."/>
            <person name="Barry K."/>
            <person name="LaButti K."/>
            <person name="Morin E."/>
            <person name="Salamov A."/>
            <person name="Lipzen A."/>
            <person name="Mereny Z."/>
            <person name="Hegedus B."/>
            <person name="Baldrian P."/>
            <person name="Stursova M."/>
            <person name="Weitz H."/>
            <person name="Taylor A."/>
            <person name="Grigoriev I.V."/>
            <person name="Nagy L.G."/>
            <person name="Martin F."/>
            <person name="Kauserud H."/>
        </authorList>
    </citation>
    <scope>NUCLEOTIDE SEQUENCE</scope>
    <source>
        <strain evidence="11">CBHHK173m</strain>
    </source>
</reference>
<dbReference type="InterPro" id="IPR013087">
    <property type="entry name" value="Znf_C2H2_type"/>
</dbReference>
<accession>A0AAD6U3M6</accession>
<comment type="subcellular location">
    <subcellularLocation>
        <location evidence="1">Nucleus</location>
    </subcellularLocation>
</comment>
<feature type="domain" description="C2H2-type" evidence="10">
    <location>
        <begin position="33"/>
        <end position="56"/>
    </location>
</feature>
<evidence type="ECO:0000313" key="12">
    <source>
        <dbReference type="Proteomes" id="UP001222325"/>
    </source>
</evidence>
<dbReference type="GO" id="GO:0000978">
    <property type="term" value="F:RNA polymerase II cis-regulatory region sequence-specific DNA binding"/>
    <property type="evidence" value="ECO:0007669"/>
    <property type="project" value="TreeGrafter"/>
</dbReference>